<gene>
    <name evidence="1" type="ORF">V8G54_030135</name>
</gene>
<sequence>MTGTKNFGMLIQRIYITVVTCTNMNTVQISDDGLLNYKRQTKVQAQTKSFSLLYASVCGPIHSYISLHLASRDPDEEMLQASIYFLEVLVGQFVHEVYSFFNLF</sequence>
<name>A0AAQ3MW38_VIGMU</name>
<evidence type="ECO:0000313" key="2">
    <source>
        <dbReference type="Proteomes" id="UP001374535"/>
    </source>
</evidence>
<proteinExistence type="predicted"/>
<reference evidence="1 2" key="1">
    <citation type="journal article" date="2023" name="Life. Sci Alliance">
        <title>Evolutionary insights into 3D genome organization and epigenetic landscape of Vigna mungo.</title>
        <authorList>
            <person name="Junaid A."/>
            <person name="Singh B."/>
            <person name="Bhatia S."/>
        </authorList>
    </citation>
    <scope>NUCLEOTIDE SEQUENCE [LARGE SCALE GENOMIC DNA]</scope>
    <source>
        <strain evidence="1">Urdbean</strain>
    </source>
</reference>
<protein>
    <submittedName>
        <fullName evidence="1">Uncharacterized protein</fullName>
    </submittedName>
</protein>
<organism evidence="1 2">
    <name type="scientific">Vigna mungo</name>
    <name type="common">Black gram</name>
    <name type="synonym">Phaseolus mungo</name>
    <dbReference type="NCBI Taxonomy" id="3915"/>
    <lineage>
        <taxon>Eukaryota</taxon>
        <taxon>Viridiplantae</taxon>
        <taxon>Streptophyta</taxon>
        <taxon>Embryophyta</taxon>
        <taxon>Tracheophyta</taxon>
        <taxon>Spermatophyta</taxon>
        <taxon>Magnoliopsida</taxon>
        <taxon>eudicotyledons</taxon>
        <taxon>Gunneridae</taxon>
        <taxon>Pentapetalae</taxon>
        <taxon>rosids</taxon>
        <taxon>fabids</taxon>
        <taxon>Fabales</taxon>
        <taxon>Fabaceae</taxon>
        <taxon>Papilionoideae</taxon>
        <taxon>50 kb inversion clade</taxon>
        <taxon>NPAAA clade</taxon>
        <taxon>indigoferoid/millettioid clade</taxon>
        <taxon>Phaseoleae</taxon>
        <taxon>Vigna</taxon>
    </lineage>
</organism>
<dbReference type="Proteomes" id="UP001374535">
    <property type="component" value="Chromosome 9"/>
</dbReference>
<accession>A0AAQ3MW38</accession>
<keyword evidence="2" id="KW-1185">Reference proteome</keyword>
<dbReference type="AlphaFoldDB" id="A0AAQ3MW38"/>
<evidence type="ECO:0000313" key="1">
    <source>
        <dbReference type="EMBL" id="WVY97984.1"/>
    </source>
</evidence>
<dbReference type="EMBL" id="CP144692">
    <property type="protein sequence ID" value="WVY97984.1"/>
    <property type="molecule type" value="Genomic_DNA"/>
</dbReference>